<accession>A0AAD6J3M4</accession>
<comment type="caution">
    <text evidence="1">The sequence shown here is derived from an EMBL/GenBank/DDBJ whole genome shotgun (WGS) entry which is preliminary data.</text>
</comment>
<proteinExistence type="predicted"/>
<reference evidence="1" key="1">
    <citation type="submission" date="2023-01" db="EMBL/GenBank/DDBJ databases">
        <title>The chitinases involved in constricting ring structure development in the nematode-trapping fungus Drechslerella dactyloides.</title>
        <authorList>
            <person name="Wang R."/>
            <person name="Zhang L."/>
            <person name="Tang P."/>
            <person name="Li S."/>
            <person name="Liang L."/>
        </authorList>
    </citation>
    <scope>NUCLEOTIDE SEQUENCE</scope>
    <source>
        <strain evidence="1">YMF1.00031</strain>
    </source>
</reference>
<keyword evidence="2" id="KW-1185">Reference proteome</keyword>
<organism evidence="1 2">
    <name type="scientific">Drechslerella dactyloides</name>
    <name type="common">Nematode-trapping fungus</name>
    <name type="synonym">Arthrobotrys dactyloides</name>
    <dbReference type="NCBI Taxonomy" id="74499"/>
    <lineage>
        <taxon>Eukaryota</taxon>
        <taxon>Fungi</taxon>
        <taxon>Dikarya</taxon>
        <taxon>Ascomycota</taxon>
        <taxon>Pezizomycotina</taxon>
        <taxon>Orbiliomycetes</taxon>
        <taxon>Orbiliales</taxon>
        <taxon>Orbiliaceae</taxon>
        <taxon>Drechslerella</taxon>
    </lineage>
</organism>
<evidence type="ECO:0000313" key="2">
    <source>
        <dbReference type="Proteomes" id="UP001221413"/>
    </source>
</evidence>
<gene>
    <name evidence="1" type="ORF">Dda_0045</name>
</gene>
<sequence>MSCKATLPPMFNKNEDFSTPERRRYICRVLELELRPDRCTHLDGGRSHPLYSWMAIDLELLLAGVRHRLKLEMPCKASTSPLDFVVGNVPRSVWDQVIRRKRRISWLARSTPETVATWERRGFRYVYEKEMRRWADLQQSQSQSQ</sequence>
<dbReference type="Proteomes" id="UP001221413">
    <property type="component" value="Unassembled WGS sequence"/>
</dbReference>
<dbReference type="AlphaFoldDB" id="A0AAD6J3M4"/>
<dbReference type="EMBL" id="JAQGDS010000001">
    <property type="protein sequence ID" value="KAJ6263908.1"/>
    <property type="molecule type" value="Genomic_DNA"/>
</dbReference>
<protein>
    <submittedName>
        <fullName evidence="1">Uncharacterized protein</fullName>
    </submittedName>
</protein>
<evidence type="ECO:0000313" key="1">
    <source>
        <dbReference type="EMBL" id="KAJ6263908.1"/>
    </source>
</evidence>
<name>A0AAD6J3M4_DREDA</name>